<sequence>MTFPQISSSLATSNARVANEPATNVYAPASQTTALLQSGAQFRRERIEAADMISTDDAAGVAGTTRVTINAWIKAGRCIGVSNLRRGFRLPSWQFEPSIWPAIKNISANLNTNDGWRLLAFLETPREALDGRTPRAALEQGAAIERILALATAEAH</sequence>
<gene>
    <name evidence="1" type="ORF">J2W25_006494</name>
</gene>
<proteinExistence type="predicted"/>
<dbReference type="Proteomes" id="UP001244295">
    <property type="component" value="Unassembled WGS sequence"/>
</dbReference>
<reference evidence="1" key="1">
    <citation type="submission" date="2023-07" db="EMBL/GenBank/DDBJ databases">
        <title>Sorghum-associated microbial communities from plants grown in Nebraska, USA.</title>
        <authorList>
            <person name="Schachtman D."/>
        </authorList>
    </citation>
    <scope>NUCLEOTIDE SEQUENCE</scope>
    <source>
        <strain evidence="1">DS2795</strain>
    </source>
</reference>
<organism evidence="1 2">
    <name type="scientific">Variovorax boronicumulans</name>
    <dbReference type="NCBI Taxonomy" id="436515"/>
    <lineage>
        <taxon>Bacteria</taxon>
        <taxon>Pseudomonadati</taxon>
        <taxon>Pseudomonadota</taxon>
        <taxon>Betaproteobacteria</taxon>
        <taxon>Burkholderiales</taxon>
        <taxon>Comamonadaceae</taxon>
        <taxon>Variovorax</taxon>
    </lineage>
</organism>
<comment type="caution">
    <text evidence="1">The sequence shown here is derived from an EMBL/GenBank/DDBJ whole genome shotgun (WGS) entry which is preliminary data.</text>
</comment>
<protein>
    <recommendedName>
        <fullName evidence="3">Antitoxin Xre/MbcA/ParS-like toxin-binding domain-containing protein</fullName>
    </recommendedName>
</protein>
<dbReference type="RefSeq" id="WP_307638557.1">
    <property type="nucleotide sequence ID" value="NZ_JAUSRR010000016.1"/>
</dbReference>
<evidence type="ECO:0000313" key="2">
    <source>
        <dbReference type="Proteomes" id="UP001244295"/>
    </source>
</evidence>
<evidence type="ECO:0008006" key="3">
    <source>
        <dbReference type="Google" id="ProtNLM"/>
    </source>
</evidence>
<dbReference type="EMBL" id="JAUSRR010000016">
    <property type="protein sequence ID" value="MDP9927440.1"/>
    <property type="molecule type" value="Genomic_DNA"/>
</dbReference>
<evidence type="ECO:0000313" key="1">
    <source>
        <dbReference type="EMBL" id="MDP9927440.1"/>
    </source>
</evidence>
<dbReference type="AlphaFoldDB" id="A0AAW8E783"/>
<accession>A0AAW8E783</accession>
<name>A0AAW8E783_9BURK</name>